<evidence type="ECO:0000259" key="2">
    <source>
        <dbReference type="Pfam" id="PF17906"/>
    </source>
</evidence>
<dbReference type="InterPro" id="IPR052709">
    <property type="entry name" value="Transposase-MT_Hybrid"/>
</dbReference>
<dbReference type="EMBL" id="CARXXK010000002">
    <property type="protein sequence ID" value="CAI6353338.1"/>
    <property type="molecule type" value="Genomic_DNA"/>
</dbReference>
<reference evidence="4 5" key="1">
    <citation type="submission" date="2023-01" db="EMBL/GenBank/DDBJ databases">
        <authorList>
            <person name="Whitehead M."/>
        </authorList>
    </citation>
    <scope>NUCLEOTIDE SEQUENCE [LARGE SCALE GENOMIC DNA]</scope>
</reference>
<dbReference type="Pfam" id="PF17906">
    <property type="entry name" value="HTH_48"/>
    <property type="match status" value="1"/>
</dbReference>
<dbReference type="Proteomes" id="UP001160148">
    <property type="component" value="Unassembled WGS sequence"/>
</dbReference>
<dbReference type="Gene3D" id="3.30.420.10">
    <property type="entry name" value="Ribonuclease H-like superfamily/Ribonuclease H"/>
    <property type="match status" value="1"/>
</dbReference>
<proteinExistence type="predicted"/>
<sequence>MTEKQDQRICIKFCFQLGKTSSETIEMMQKAFGSECMSKTRIKEWYKRFKDGRTSVDSDSRSGRPSTTKTADNIERVRLAIEQDRRMTVRELEEDLGIPKTIISEILTENLGMKRVCAKFIPKLLTAEQKNIRLEIALDNLEMVNNDDNVLRKVITGDESWVYGYDPETKQQSSQWKHPESPRPKKARQSRSNVKSMLIVFFDCEGVVHHEYAPTGQTINKEYYVQILKRLRDAVRRKRPHFWASGDWLLHHDNAPAHSSNLVQQFLSKHNIALLRQPPYSPDIAPCDFWLFPKLKKPLKGHRFDDKTTVENNATIVLKAIPKNEFQDCFEKWKHRWNRVIQSSGDYFEGCHPPDDKE</sequence>
<dbReference type="InterPro" id="IPR036397">
    <property type="entry name" value="RNaseH_sf"/>
</dbReference>
<feature type="domain" description="Mos1 transposase HTH" evidence="2">
    <location>
        <begin position="4"/>
        <end position="52"/>
    </location>
</feature>
<dbReference type="InterPro" id="IPR001888">
    <property type="entry name" value="Transposase_1"/>
</dbReference>
<dbReference type="GO" id="GO:0003676">
    <property type="term" value="F:nucleic acid binding"/>
    <property type="evidence" value="ECO:0007669"/>
    <property type="project" value="InterPro"/>
</dbReference>
<keyword evidence="5" id="KW-1185">Reference proteome</keyword>
<dbReference type="EMBL" id="CARXXK010000002">
    <property type="protein sequence ID" value="CAI6353757.1"/>
    <property type="molecule type" value="Genomic_DNA"/>
</dbReference>
<protein>
    <recommendedName>
        <fullName evidence="2">Mos1 transposase HTH domain-containing protein</fullName>
    </recommendedName>
</protein>
<feature type="region of interest" description="Disordered" evidence="1">
    <location>
        <begin position="170"/>
        <end position="191"/>
    </location>
</feature>
<dbReference type="InterPro" id="IPR041426">
    <property type="entry name" value="Mos1_HTH"/>
</dbReference>
<dbReference type="AlphaFoldDB" id="A0AAV0WDI0"/>
<gene>
    <name evidence="3" type="ORF">MEUPH1_LOCUS9471</name>
    <name evidence="4" type="ORF">MEUPH1_LOCUS9840</name>
</gene>
<comment type="caution">
    <text evidence="4">The sequence shown here is derived from an EMBL/GenBank/DDBJ whole genome shotgun (WGS) entry which is preliminary data.</text>
</comment>
<dbReference type="Gene3D" id="1.10.10.1450">
    <property type="match status" value="1"/>
</dbReference>
<organism evidence="4 5">
    <name type="scientific">Macrosiphum euphorbiae</name>
    <name type="common">potato aphid</name>
    <dbReference type="NCBI Taxonomy" id="13131"/>
    <lineage>
        <taxon>Eukaryota</taxon>
        <taxon>Metazoa</taxon>
        <taxon>Ecdysozoa</taxon>
        <taxon>Arthropoda</taxon>
        <taxon>Hexapoda</taxon>
        <taxon>Insecta</taxon>
        <taxon>Pterygota</taxon>
        <taxon>Neoptera</taxon>
        <taxon>Paraneoptera</taxon>
        <taxon>Hemiptera</taxon>
        <taxon>Sternorrhyncha</taxon>
        <taxon>Aphidomorpha</taxon>
        <taxon>Aphidoidea</taxon>
        <taxon>Aphididae</taxon>
        <taxon>Macrosiphini</taxon>
        <taxon>Macrosiphum</taxon>
    </lineage>
</organism>
<evidence type="ECO:0000313" key="4">
    <source>
        <dbReference type="EMBL" id="CAI6353757.1"/>
    </source>
</evidence>
<evidence type="ECO:0000256" key="1">
    <source>
        <dbReference type="SAM" id="MobiDB-lite"/>
    </source>
</evidence>
<evidence type="ECO:0000313" key="5">
    <source>
        <dbReference type="Proteomes" id="UP001160148"/>
    </source>
</evidence>
<accession>A0AAV0WDI0</accession>
<dbReference type="Pfam" id="PF01359">
    <property type="entry name" value="Transposase_1"/>
    <property type="match status" value="1"/>
</dbReference>
<dbReference type="PANTHER" id="PTHR46060:SF1">
    <property type="entry name" value="MARINER MOS1 TRANSPOSASE-LIKE PROTEIN"/>
    <property type="match status" value="1"/>
</dbReference>
<name>A0AAV0WDI0_9HEMI</name>
<evidence type="ECO:0000313" key="3">
    <source>
        <dbReference type="EMBL" id="CAI6353338.1"/>
    </source>
</evidence>
<dbReference type="PANTHER" id="PTHR46060">
    <property type="entry name" value="MARINER MOS1 TRANSPOSASE-LIKE PROTEIN"/>
    <property type="match status" value="1"/>
</dbReference>